<protein>
    <submittedName>
        <fullName evidence="1">Uncharacterized protein</fullName>
    </submittedName>
</protein>
<evidence type="ECO:0000313" key="1">
    <source>
        <dbReference type="EMBL" id="CAA7258857.1"/>
    </source>
</evidence>
<name>A0A8S0VSW2_CYCAE</name>
<organism evidence="1 2">
    <name type="scientific">Cyclocybe aegerita</name>
    <name type="common">Black poplar mushroom</name>
    <name type="synonym">Agrocybe aegerita</name>
    <dbReference type="NCBI Taxonomy" id="1973307"/>
    <lineage>
        <taxon>Eukaryota</taxon>
        <taxon>Fungi</taxon>
        <taxon>Dikarya</taxon>
        <taxon>Basidiomycota</taxon>
        <taxon>Agaricomycotina</taxon>
        <taxon>Agaricomycetes</taxon>
        <taxon>Agaricomycetidae</taxon>
        <taxon>Agaricales</taxon>
        <taxon>Agaricineae</taxon>
        <taxon>Bolbitiaceae</taxon>
        <taxon>Cyclocybe</taxon>
    </lineage>
</organism>
<dbReference type="AlphaFoldDB" id="A0A8S0VSW2"/>
<dbReference type="Proteomes" id="UP000467700">
    <property type="component" value="Unassembled WGS sequence"/>
</dbReference>
<dbReference type="InterPro" id="IPR029058">
    <property type="entry name" value="AB_hydrolase_fold"/>
</dbReference>
<evidence type="ECO:0000313" key="2">
    <source>
        <dbReference type="Proteomes" id="UP000467700"/>
    </source>
</evidence>
<sequence length="249" mass="27634">MPSLVQVESFVLTTNTHGVELRAPMKEYTRTFGSEKGTGATGVILLLGHGAGFFDGFLKSKVTDIWNYGDGFATLVNSGLLGPFDRGRNLGWRGWGPPNSSTRLPDFSRIIIVDPAMTSNAFDDKESDIYRFVKSTTPTRKDTWCNPDTAAAWLKARLPWATWDERVFDCPVDDDAGHRRGKGKKHGLRALPTVYYPDKMSEVTLTTHRLAENIAFEGKQYASNALDQLSQICIHLPAHLIFGGKNDLL</sequence>
<comment type="caution">
    <text evidence="1">The sequence shown here is derived from an EMBL/GenBank/DDBJ whole genome shotgun (WGS) entry which is preliminary data.</text>
</comment>
<dbReference type="OrthoDB" id="94039at2759"/>
<dbReference type="EMBL" id="CACVBS010000002">
    <property type="protein sequence ID" value="CAA7258857.1"/>
    <property type="molecule type" value="Genomic_DNA"/>
</dbReference>
<dbReference type="Gene3D" id="3.40.50.1820">
    <property type="entry name" value="alpha/beta hydrolase"/>
    <property type="match status" value="1"/>
</dbReference>
<gene>
    <name evidence="1" type="ORF">AAE3_LOCUS1005</name>
</gene>
<reference evidence="1 2" key="1">
    <citation type="submission" date="2020-01" db="EMBL/GenBank/DDBJ databases">
        <authorList>
            <person name="Gupta K D."/>
        </authorList>
    </citation>
    <scope>NUCLEOTIDE SEQUENCE [LARGE SCALE GENOMIC DNA]</scope>
</reference>
<proteinExistence type="predicted"/>
<keyword evidence="2" id="KW-1185">Reference proteome</keyword>
<accession>A0A8S0VSW2</accession>